<reference evidence="1" key="1">
    <citation type="submission" date="2020-05" db="EMBL/GenBank/DDBJ databases">
        <title>Large-scale comparative analyses of tick genomes elucidate their genetic diversity and vector capacities.</title>
        <authorList>
            <person name="Jia N."/>
            <person name="Wang J."/>
            <person name="Shi W."/>
            <person name="Du L."/>
            <person name="Sun Y."/>
            <person name="Zhan W."/>
            <person name="Jiang J."/>
            <person name="Wang Q."/>
            <person name="Zhang B."/>
            <person name="Ji P."/>
            <person name="Sakyi L.B."/>
            <person name="Cui X."/>
            <person name="Yuan T."/>
            <person name="Jiang B."/>
            <person name="Yang W."/>
            <person name="Lam T.T.-Y."/>
            <person name="Chang Q."/>
            <person name="Ding S."/>
            <person name="Wang X."/>
            <person name="Zhu J."/>
            <person name="Ruan X."/>
            <person name="Zhao L."/>
            <person name="Wei J."/>
            <person name="Que T."/>
            <person name="Du C."/>
            <person name="Cheng J."/>
            <person name="Dai P."/>
            <person name="Han X."/>
            <person name="Huang E."/>
            <person name="Gao Y."/>
            <person name="Liu J."/>
            <person name="Shao H."/>
            <person name="Ye R."/>
            <person name="Li L."/>
            <person name="Wei W."/>
            <person name="Wang X."/>
            <person name="Wang C."/>
            <person name="Yang T."/>
            <person name="Huo Q."/>
            <person name="Li W."/>
            <person name="Guo W."/>
            <person name="Chen H."/>
            <person name="Zhou L."/>
            <person name="Ni X."/>
            <person name="Tian J."/>
            <person name="Zhou Y."/>
            <person name="Sheng Y."/>
            <person name="Liu T."/>
            <person name="Pan Y."/>
            <person name="Xia L."/>
            <person name="Li J."/>
            <person name="Zhao F."/>
            <person name="Cao W."/>
        </authorList>
    </citation>
    <scope>NUCLEOTIDE SEQUENCE</scope>
    <source>
        <strain evidence="1">Dsil-2018</strain>
    </source>
</reference>
<gene>
    <name evidence="1" type="ORF">HPB49_000377</name>
</gene>
<dbReference type="Proteomes" id="UP000821865">
    <property type="component" value="Chromosome 1"/>
</dbReference>
<evidence type="ECO:0000313" key="2">
    <source>
        <dbReference type="Proteomes" id="UP000821865"/>
    </source>
</evidence>
<comment type="caution">
    <text evidence="1">The sequence shown here is derived from an EMBL/GenBank/DDBJ whole genome shotgun (WGS) entry which is preliminary data.</text>
</comment>
<keyword evidence="2" id="KW-1185">Reference proteome</keyword>
<dbReference type="EMBL" id="CM023470">
    <property type="protein sequence ID" value="KAH7977297.1"/>
    <property type="molecule type" value="Genomic_DNA"/>
</dbReference>
<protein>
    <submittedName>
        <fullName evidence="1">Uncharacterized protein</fullName>
    </submittedName>
</protein>
<organism evidence="1 2">
    <name type="scientific">Dermacentor silvarum</name>
    <name type="common">Tick</name>
    <dbReference type="NCBI Taxonomy" id="543639"/>
    <lineage>
        <taxon>Eukaryota</taxon>
        <taxon>Metazoa</taxon>
        <taxon>Ecdysozoa</taxon>
        <taxon>Arthropoda</taxon>
        <taxon>Chelicerata</taxon>
        <taxon>Arachnida</taxon>
        <taxon>Acari</taxon>
        <taxon>Parasitiformes</taxon>
        <taxon>Ixodida</taxon>
        <taxon>Ixodoidea</taxon>
        <taxon>Ixodidae</taxon>
        <taxon>Rhipicephalinae</taxon>
        <taxon>Dermacentor</taxon>
    </lineage>
</organism>
<proteinExistence type="predicted"/>
<sequence length="117" mass="13516">MSEIHNERLLEVIDEVKEPVEARRHRDGNRKDQWLRAIPRKDFTPSVNSKVCELHFQTSDFITMLTHCDEITGRTLEVDSDRVRLKADAVPPVFLNWLTYNHNACSARVSGLQASKD</sequence>
<name>A0ACB8DS30_DERSI</name>
<accession>A0ACB8DS30</accession>
<evidence type="ECO:0000313" key="1">
    <source>
        <dbReference type="EMBL" id="KAH7977297.1"/>
    </source>
</evidence>